<dbReference type="PANTHER" id="PTHR35010">
    <property type="entry name" value="BLL4672 PROTEIN-RELATED"/>
    <property type="match status" value="1"/>
</dbReference>
<dbReference type="SUPFAM" id="SSF47413">
    <property type="entry name" value="lambda repressor-like DNA-binding domains"/>
    <property type="match status" value="1"/>
</dbReference>
<comment type="caution">
    <text evidence="3">The sequence shown here is derived from an EMBL/GenBank/DDBJ whole genome shotgun (WGS) entry which is preliminary data.</text>
</comment>
<evidence type="ECO:0000313" key="5">
    <source>
        <dbReference type="Proteomes" id="UP001500483"/>
    </source>
</evidence>
<proteinExistence type="predicted"/>
<dbReference type="EMBL" id="BAAAYK010000038">
    <property type="protein sequence ID" value="GAA3364915.1"/>
    <property type="molecule type" value="Genomic_DNA"/>
</dbReference>
<dbReference type="SMART" id="SM00530">
    <property type="entry name" value="HTH_XRE"/>
    <property type="match status" value="1"/>
</dbReference>
<evidence type="ECO:0000313" key="4">
    <source>
        <dbReference type="EMBL" id="GAA3364915.1"/>
    </source>
</evidence>
<accession>A0ABP6RGC9</accession>
<organism evidence="3 5">
    <name type="scientific">Saccharopolyspora gregorii</name>
    <dbReference type="NCBI Taxonomy" id="33914"/>
    <lineage>
        <taxon>Bacteria</taxon>
        <taxon>Bacillati</taxon>
        <taxon>Actinomycetota</taxon>
        <taxon>Actinomycetes</taxon>
        <taxon>Pseudonocardiales</taxon>
        <taxon>Pseudonocardiaceae</taxon>
        <taxon>Saccharopolyspora</taxon>
    </lineage>
</organism>
<dbReference type="Pfam" id="PF13560">
    <property type="entry name" value="HTH_31"/>
    <property type="match status" value="1"/>
</dbReference>
<feature type="compositionally biased region" description="Basic and acidic residues" evidence="1">
    <location>
        <begin position="1"/>
        <end position="17"/>
    </location>
</feature>
<reference evidence="3" key="1">
    <citation type="journal article" date="2014" name="Int. J. Syst. Evol. Microbiol.">
        <title>Complete genome of a new Firmicutes species belonging to the dominant human colonic microbiota ('Ruminococcus bicirculans') reveals two chromosomes and a selective capacity to utilize plant glucans.</title>
        <authorList>
            <consortium name="NISC Comparative Sequencing Program"/>
            <person name="Wegmann U."/>
            <person name="Louis P."/>
            <person name="Goesmann A."/>
            <person name="Henrissat B."/>
            <person name="Duncan S.H."/>
            <person name="Flint H.J."/>
        </authorList>
    </citation>
    <scope>NUCLEOTIDE SEQUENCE</scope>
    <source>
        <strain evidence="3">JCM 9687</strain>
    </source>
</reference>
<dbReference type="Gene3D" id="3.30.450.180">
    <property type="match status" value="1"/>
</dbReference>
<evidence type="ECO:0000259" key="2">
    <source>
        <dbReference type="PROSITE" id="PS50943"/>
    </source>
</evidence>
<dbReference type="Proteomes" id="UP001500483">
    <property type="component" value="Unassembled WGS sequence"/>
</dbReference>
<reference evidence="5" key="2">
    <citation type="journal article" date="2019" name="Int. J. Syst. Evol. Microbiol.">
        <title>The Global Catalogue of Microorganisms (GCM) 10K type strain sequencing project: providing services to taxonomists for standard genome sequencing and annotation.</title>
        <authorList>
            <consortium name="The Broad Institute Genomics Platform"/>
            <consortium name="The Broad Institute Genome Sequencing Center for Infectious Disease"/>
            <person name="Wu L."/>
            <person name="Ma J."/>
        </authorList>
    </citation>
    <scope>NUCLEOTIDE SEQUENCE [LARGE SCALE GENOMIC DNA]</scope>
    <source>
        <strain evidence="5">JCM 9687</strain>
    </source>
</reference>
<dbReference type="InterPro" id="IPR001387">
    <property type="entry name" value="Cro/C1-type_HTH"/>
</dbReference>
<feature type="compositionally biased region" description="Low complexity" evidence="1">
    <location>
        <begin position="18"/>
        <end position="27"/>
    </location>
</feature>
<sequence length="275" mass="29727">MGKRDLGAFLRSRRESRAPAAAGVVAGPRRRTPGLRREEVAALAGVSANYYERLEQARGPYPSPQVLDALAAALGLSAAERDHLGRLAEHAPASPEPAAEVPAEVRRLLDRLGPVPAYVLNARHDVLAWNPAAAALLVDFAALPPAERNVLRLSMEGGPLRCEPSGDGFTRHVASELRQAVARYPGDRRLAELVREFAAHDPEFAAHWREQELGTAAAVPKRIRHPRLGLLDLELQELRVPGHDHRVVLLTAEPGSASAAKLESLASGPRLRAVR</sequence>
<dbReference type="InterPro" id="IPR010982">
    <property type="entry name" value="Lambda_DNA-bd_dom_sf"/>
</dbReference>
<name>A0ABP6RGC9_9PSEU</name>
<evidence type="ECO:0000313" key="3">
    <source>
        <dbReference type="EMBL" id="GAA3352573.1"/>
    </source>
</evidence>
<feature type="region of interest" description="Disordered" evidence="1">
    <location>
        <begin position="1"/>
        <end position="30"/>
    </location>
</feature>
<dbReference type="Gene3D" id="1.10.260.40">
    <property type="entry name" value="lambda repressor-like DNA-binding domains"/>
    <property type="match status" value="1"/>
</dbReference>
<dbReference type="EMBL" id="BAAAYK010000005">
    <property type="protein sequence ID" value="GAA3352573.1"/>
    <property type="molecule type" value="Genomic_DNA"/>
</dbReference>
<dbReference type="Pfam" id="PF17765">
    <property type="entry name" value="MLTR_LBD"/>
    <property type="match status" value="1"/>
</dbReference>
<keyword evidence="5" id="KW-1185">Reference proteome</keyword>
<reference evidence="3" key="3">
    <citation type="submission" date="2023-12" db="EMBL/GenBank/DDBJ databases">
        <authorList>
            <person name="Sun Q."/>
            <person name="Inoue M."/>
        </authorList>
    </citation>
    <scope>NUCLEOTIDE SEQUENCE</scope>
    <source>
        <strain evidence="3">JCM 9687</strain>
    </source>
</reference>
<gene>
    <name evidence="3" type="ORF">GCM10020366_02740</name>
    <name evidence="4" type="ORF">GCM10020366_62740</name>
</gene>
<feature type="domain" description="HTH cro/C1-type" evidence="2">
    <location>
        <begin position="34"/>
        <end position="81"/>
    </location>
</feature>
<evidence type="ECO:0000256" key="1">
    <source>
        <dbReference type="SAM" id="MobiDB-lite"/>
    </source>
</evidence>
<dbReference type="InterPro" id="IPR041413">
    <property type="entry name" value="MLTR_LBD"/>
</dbReference>
<dbReference type="PANTHER" id="PTHR35010:SF2">
    <property type="entry name" value="BLL4672 PROTEIN"/>
    <property type="match status" value="1"/>
</dbReference>
<protein>
    <submittedName>
        <fullName evidence="3">Helix-turn-helix transcriptional regulator</fullName>
    </submittedName>
</protein>
<dbReference type="RefSeq" id="WP_258343971.1">
    <property type="nucleotide sequence ID" value="NZ_BAAAYK010000005.1"/>
</dbReference>
<dbReference type="PROSITE" id="PS50943">
    <property type="entry name" value="HTH_CROC1"/>
    <property type="match status" value="1"/>
</dbReference>